<gene>
    <name evidence="2" type="ORF">V6N11_004501</name>
</gene>
<comment type="caution">
    <text evidence="2">The sequence shown here is derived from an EMBL/GenBank/DDBJ whole genome shotgun (WGS) entry which is preliminary data.</text>
</comment>
<dbReference type="InterPro" id="IPR012337">
    <property type="entry name" value="RNaseH-like_sf"/>
</dbReference>
<organism evidence="2 3">
    <name type="scientific">Hibiscus sabdariffa</name>
    <name type="common">roselle</name>
    <dbReference type="NCBI Taxonomy" id="183260"/>
    <lineage>
        <taxon>Eukaryota</taxon>
        <taxon>Viridiplantae</taxon>
        <taxon>Streptophyta</taxon>
        <taxon>Embryophyta</taxon>
        <taxon>Tracheophyta</taxon>
        <taxon>Spermatophyta</taxon>
        <taxon>Magnoliopsida</taxon>
        <taxon>eudicotyledons</taxon>
        <taxon>Gunneridae</taxon>
        <taxon>Pentapetalae</taxon>
        <taxon>rosids</taxon>
        <taxon>malvids</taxon>
        <taxon>Malvales</taxon>
        <taxon>Malvaceae</taxon>
        <taxon>Malvoideae</taxon>
        <taxon>Hibiscus</taxon>
    </lineage>
</organism>
<evidence type="ECO:0000313" key="2">
    <source>
        <dbReference type="EMBL" id="KAK9024334.1"/>
    </source>
</evidence>
<dbReference type="InterPro" id="IPR036397">
    <property type="entry name" value="RNaseH_sf"/>
</dbReference>
<dbReference type="SUPFAM" id="SSF53098">
    <property type="entry name" value="Ribonuclease H-like"/>
    <property type="match status" value="1"/>
</dbReference>
<dbReference type="EMBL" id="JBBPBN010000015">
    <property type="protein sequence ID" value="KAK9024334.1"/>
    <property type="molecule type" value="Genomic_DNA"/>
</dbReference>
<dbReference type="PANTHER" id="PTHR47074">
    <property type="entry name" value="BNAC02G40300D PROTEIN"/>
    <property type="match status" value="1"/>
</dbReference>
<keyword evidence="3" id="KW-1185">Reference proteome</keyword>
<sequence length="361" mass="39983">MNDALLAPFKGEEIWAALNTRASLKASGTNGFPVLFYQKYWSIIGTEVTDYCLAILNGEVTLKEINRTHIVLISKVKKPRPGSGRIEGCTIDIRYPKVADMITSTNTVTLRNTNLLYIPSGSQRHDYKDWLAHLISGSDRKSRVLIVISYWCLWFARNQLVCENVRPSISKLKSFILAHIAELKAIVTLHFPSVSSNQVVWSPSAMSITKFNFDAAYISARKSSVSGVIARNSQGLIMATCALSHNMIVDTFLAEAKVCEAVVDLAISLGFQSIQVEGDSLTVIKKLSAPSTYKSIISPVILDIKSKLGSFENITFAHVGRQGNQAAHMLTKEGLQRLLSRFWIEEAPPAVELIALRDLRQ</sequence>
<dbReference type="CDD" id="cd06222">
    <property type="entry name" value="RNase_H_like"/>
    <property type="match status" value="1"/>
</dbReference>
<feature type="domain" description="RNase H type-1" evidence="1">
    <location>
        <begin position="212"/>
        <end position="333"/>
    </location>
</feature>
<evidence type="ECO:0000259" key="1">
    <source>
        <dbReference type="Pfam" id="PF13456"/>
    </source>
</evidence>
<dbReference type="InterPro" id="IPR052929">
    <property type="entry name" value="RNase_H-like_EbsB-rel"/>
</dbReference>
<evidence type="ECO:0000313" key="3">
    <source>
        <dbReference type="Proteomes" id="UP001396334"/>
    </source>
</evidence>
<dbReference type="Gene3D" id="3.30.420.10">
    <property type="entry name" value="Ribonuclease H-like superfamily/Ribonuclease H"/>
    <property type="match status" value="1"/>
</dbReference>
<dbReference type="Proteomes" id="UP001396334">
    <property type="component" value="Unassembled WGS sequence"/>
</dbReference>
<reference evidence="2 3" key="1">
    <citation type="journal article" date="2024" name="G3 (Bethesda)">
        <title>Genome assembly of Hibiscus sabdariffa L. provides insights into metabolisms of medicinal natural products.</title>
        <authorList>
            <person name="Kim T."/>
        </authorList>
    </citation>
    <scope>NUCLEOTIDE SEQUENCE [LARGE SCALE GENOMIC DNA]</scope>
    <source>
        <strain evidence="2">TK-2024</strain>
        <tissue evidence="2">Old leaves</tissue>
    </source>
</reference>
<dbReference type="InterPro" id="IPR044730">
    <property type="entry name" value="RNase_H-like_dom_plant"/>
</dbReference>
<dbReference type="InterPro" id="IPR002156">
    <property type="entry name" value="RNaseH_domain"/>
</dbReference>
<protein>
    <recommendedName>
        <fullName evidence="1">RNase H type-1 domain-containing protein</fullName>
    </recommendedName>
</protein>
<proteinExistence type="predicted"/>
<dbReference type="PANTHER" id="PTHR47074:SF61">
    <property type="entry name" value="RNASE H TYPE-1 DOMAIN-CONTAINING PROTEIN"/>
    <property type="match status" value="1"/>
</dbReference>
<accession>A0ABR2SHC8</accession>
<dbReference type="Pfam" id="PF13456">
    <property type="entry name" value="RVT_3"/>
    <property type="match status" value="1"/>
</dbReference>
<name>A0ABR2SHC8_9ROSI</name>